<accession>A0ABD2Y5N5</accession>
<reference evidence="2 3" key="1">
    <citation type="submission" date="2024-11" db="EMBL/GenBank/DDBJ databases">
        <title>A near-complete genome assembly of Cinchona calisaya.</title>
        <authorList>
            <person name="Lian D.C."/>
            <person name="Zhao X.W."/>
            <person name="Wei L."/>
        </authorList>
    </citation>
    <scope>NUCLEOTIDE SEQUENCE [LARGE SCALE GENOMIC DNA]</scope>
    <source>
        <tissue evidence="2">Nenye</tissue>
    </source>
</reference>
<dbReference type="EMBL" id="JBJUIK010000015">
    <property type="protein sequence ID" value="KAL3502235.1"/>
    <property type="molecule type" value="Genomic_DNA"/>
</dbReference>
<comment type="caution">
    <text evidence="2">The sequence shown here is derived from an EMBL/GenBank/DDBJ whole genome shotgun (WGS) entry which is preliminary data.</text>
</comment>
<protein>
    <recommendedName>
        <fullName evidence="1">MULE transposase domain-containing protein</fullName>
    </recommendedName>
</protein>
<evidence type="ECO:0000313" key="3">
    <source>
        <dbReference type="Proteomes" id="UP001630127"/>
    </source>
</evidence>
<dbReference type="Pfam" id="PF10551">
    <property type="entry name" value="MULE"/>
    <property type="match status" value="1"/>
</dbReference>
<dbReference type="PANTHER" id="PTHR47718">
    <property type="entry name" value="OS01G0519700 PROTEIN"/>
    <property type="match status" value="1"/>
</dbReference>
<dbReference type="InterPro" id="IPR018289">
    <property type="entry name" value="MULE_transposase_dom"/>
</dbReference>
<evidence type="ECO:0000313" key="2">
    <source>
        <dbReference type="EMBL" id="KAL3502235.1"/>
    </source>
</evidence>
<dbReference type="PANTHER" id="PTHR47718:SF15">
    <property type="entry name" value="PROTEIN FAR1-RELATED SEQUENCE 5-LIKE"/>
    <property type="match status" value="1"/>
</dbReference>
<keyword evidence="3" id="KW-1185">Reference proteome</keyword>
<evidence type="ECO:0000259" key="1">
    <source>
        <dbReference type="Pfam" id="PF10551"/>
    </source>
</evidence>
<gene>
    <name evidence="2" type="ORF">ACH5RR_036684</name>
</gene>
<name>A0ABD2Y5N5_9GENT</name>
<dbReference type="Proteomes" id="UP001630127">
    <property type="component" value="Unassembled WGS sequence"/>
</dbReference>
<dbReference type="AlphaFoldDB" id="A0ABD2Y5N5"/>
<feature type="domain" description="MULE transposase" evidence="1">
    <location>
        <begin position="88"/>
        <end position="136"/>
    </location>
</feature>
<sequence>MISFLRSQAEGYDKVNFARKDLYNRMDREKQKEILNGDAKGALAHLEGKKNIGNNFVHEYNVNSEGRLNRLFWVDLQTLLDYKYFGDVLVFDSTYNTSQYFKPLVVLYGVNNHFSTVIFACYLVSAKDEESFDWVL</sequence>
<organism evidence="2 3">
    <name type="scientific">Cinchona calisaya</name>
    <dbReference type="NCBI Taxonomy" id="153742"/>
    <lineage>
        <taxon>Eukaryota</taxon>
        <taxon>Viridiplantae</taxon>
        <taxon>Streptophyta</taxon>
        <taxon>Embryophyta</taxon>
        <taxon>Tracheophyta</taxon>
        <taxon>Spermatophyta</taxon>
        <taxon>Magnoliopsida</taxon>
        <taxon>eudicotyledons</taxon>
        <taxon>Gunneridae</taxon>
        <taxon>Pentapetalae</taxon>
        <taxon>asterids</taxon>
        <taxon>lamiids</taxon>
        <taxon>Gentianales</taxon>
        <taxon>Rubiaceae</taxon>
        <taxon>Cinchonoideae</taxon>
        <taxon>Cinchoneae</taxon>
        <taxon>Cinchona</taxon>
    </lineage>
</organism>
<proteinExistence type="predicted"/>